<dbReference type="CDD" id="cd06171">
    <property type="entry name" value="Sigma70_r4"/>
    <property type="match status" value="1"/>
</dbReference>
<keyword evidence="4" id="KW-0804">Transcription</keyword>
<organism evidence="6 7">
    <name type="scientific">Acetatifactor muris</name>
    <dbReference type="NCBI Taxonomy" id="879566"/>
    <lineage>
        <taxon>Bacteria</taxon>
        <taxon>Bacillati</taxon>
        <taxon>Bacillota</taxon>
        <taxon>Clostridia</taxon>
        <taxon>Lachnospirales</taxon>
        <taxon>Lachnospiraceae</taxon>
        <taxon>Acetatifactor</taxon>
    </lineage>
</organism>
<evidence type="ECO:0000256" key="4">
    <source>
        <dbReference type="ARBA" id="ARBA00023163"/>
    </source>
</evidence>
<dbReference type="PANTHER" id="PTHR43133">
    <property type="entry name" value="RNA POLYMERASE ECF-TYPE SIGMA FACTO"/>
    <property type="match status" value="1"/>
</dbReference>
<keyword evidence="2" id="KW-0731">Sigma factor</keyword>
<proteinExistence type="predicted"/>
<evidence type="ECO:0000256" key="1">
    <source>
        <dbReference type="ARBA" id="ARBA00023015"/>
    </source>
</evidence>
<evidence type="ECO:0000256" key="2">
    <source>
        <dbReference type="ARBA" id="ARBA00023082"/>
    </source>
</evidence>
<accession>A0A2K4ZR42</accession>
<protein>
    <submittedName>
        <fullName evidence="6">RNA polymerase sigma factor</fullName>
    </submittedName>
</protein>
<dbReference type="PANTHER" id="PTHR43133:SF8">
    <property type="entry name" value="RNA POLYMERASE SIGMA FACTOR HI_1459-RELATED"/>
    <property type="match status" value="1"/>
</dbReference>
<dbReference type="InterPro" id="IPR013324">
    <property type="entry name" value="RNA_pol_sigma_r3/r4-like"/>
</dbReference>
<evidence type="ECO:0000313" key="7">
    <source>
        <dbReference type="Proteomes" id="UP000236311"/>
    </source>
</evidence>
<evidence type="ECO:0000259" key="5">
    <source>
        <dbReference type="Pfam" id="PF08281"/>
    </source>
</evidence>
<dbReference type="EMBL" id="OFSM01000075">
    <property type="protein sequence ID" value="SOY32812.1"/>
    <property type="molecule type" value="Genomic_DNA"/>
</dbReference>
<dbReference type="GO" id="GO:0006352">
    <property type="term" value="P:DNA-templated transcription initiation"/>
    <property type="evidence" value="ECO:0007669"/>
    <property type="project" value="InterPro"/>
</dbReference>
<dbReference type="NCBIfam" id="TIGR02937">
    <property type="entry name" value="sigma70-ECF"/>
    <property type="match status" value="1"/>
</dbReference>
<dbReference type="SUPFAM" id="SSF88659">
    <property type="entry name" value="Sigma3 and sigma4 domains of RNA polymerase sigma factors"/>
    <property type="match status" value="1"/>
</dbReference>
<name>A0A2K4ZR42_9FIRM</name>
<dbReference type="Proteomes" id="UP000236311">
    <property type="component" value="Unassembled WGS sequence"/>
</dbReference>
<dbReference type="InterPro" id="IPR036388">
    <property type="entry name" value="WH-like_DNA-bd_sf"/>
</dbReference>
<dbReference type="Gene3D" id="1.10.10.10">
    <property type="entry name" value="Winged helix-like DNA-binding domain superfamily/Winged helix DNA-binding domain"/>
    <property type="match status" value="1"/>
</dbReference>
<dbReference type="InterPro" id="IPR014284">
    <property type="entry name" value="RNA_pol_sigma-70_dom"/>
</dbReference>
<keyword evidence="7" id="KW-1185">Reference proteome</keyword>
<reference evidence="6 7" key="1">
    <citation type="submission" date="2018-01" db="EMBL/GenBank/DDBJ databases">
        <authorList>
            <person name="Gaut B.S."/>
            <person name="Morton B.R."/>
            <person name="Clegg M.T."/>
            <person name="Duvall M.R."/>
        </authorList>
    </citation>
    <scope>NUCLEOTIDE SEQUENCE [LARGE SCALE GENOMIC DNA]</scope>
    <source>
        <strain evidence="6">GP69</strain>
    </source>
</reference>
<dbReference type="AlphaFoldDB" id="A0A2K4ZR42"/>
<dbReference type="GO" id="GO:0016987">
    <property type="term" value="F:sigma factor activity"/>
    <property type="evidence" value="ECO:0007669"/>
    <property type="project" value="UniProtKB-KW"/>
</dbReference>
<feature type="domain" description="RNA polymerase sigma factor 70 region 4 type 2" evidence="5">
    <location>
        <begin position="119"/>
        <end position="162"/>
    </location>
</feature>
<keyword evidence="3" id="KW-0238">DNA-binding</keyword>
<evidence type="ECO:0000313" key="6">
    <source>
        <dbReference type="EMBL" id="SOY32812.1"/>
    </source>
</evidence>
<sequence length="184" mass="22002">MLLKKFFEKNPKIFGVFFKRQYCPAKRGKHHQLSNEKGGENVEPNRREFIKQCAFQKFCNTVLHNEACDAHKELHRHKAREITFSDLTLEEARQLHTFDEYFKGEIAFERAGKKITPKLLLEAIRTLPEEKRKAVLLYYFEGMNDTEIAELFDTSRSTIQYRRTSSFELLKKYLEENADEWDEW</sequence>
<dbReference type="Pfam" id="PF08281">
    <property type="entry name" value="Sigma70_r4_2"/>
    <property type="match status" value="1"/>
</dbReference>
<evidence type="ECO:0000256" key="3">
    <source>
        <dbReference type="ARBA" id="ARBA00023125"/>
    </source>
</evidence>
<keyword evidence="1" id="KW-0805">Transcription regulation</keyword>
<dbReference type="GO" id="GO:0003677">
    <property type="term" value="F:DNA binding"/>
    <property type="evidence" value="ECO:0007669"/>
    <property type="project" value="UniProtKB-KW"/>
</dbReference>
<dbReference type="InterPro" id="IPR013249">
    <property type="entry name" value="RNA_pol_sigma70_r4_t2"/>
</dbReference>
<gene>
    <name evidence="6" type="ORF">AMURIS_05580</name>
</gene>
<dbReference type="InterPro" id="IPR039425">
    <property type="entry name" value="RNA_pol_sigma-70-like"/>
</dbReference>